<keyword evidence="10" id="KW-0626">Porin</keyword>
<keyword evidence="11 15" id="KW-0472">Membrane</keyword>
<keyword evidence="3" id="KW-0813">Transport</keyword>
<feature type="transmembrane region" description="Helical" evidence="15">
    <location>
        <begin position="42"/>
        <end position="61"/>
    </location>
</feature>
<reference evidence="18 19" key="1">
    <citation type="submission" date="2017-05" db="EMBL/GenBank/DDBJ databases">
        <authorList>
            <person name="Varghese N."/>
            <person name="Submissions S."/>
        </authorList>
    </citation>
    <scope>NUCLEOTIDE SEQUENCE [LARGE SCALE GENOMIC DNA]</scope>
    <source>
        <strain evidence="18 19">DSM 19036</strain>
    </source>
</reference>
<evidence type="ECO:0000313" key="19">
    <source>
        <dbReference type="Proteomes" id="UP000320300"/>
    </source>
</evidence>
<accession>A0A521C8W0</accession>
<evidence type="ECO:0000256" key="1">
    <source>
        <dbReference type="ARBA" id="ARBA00004571"/>
    </source>
</evidence>
<dbReference type="GO" id="GO:0015288">
    <property type="term" value="F:porin activity"/>
    <property type="evidence" value="ECO:0007669"/>
    <property type="project" value="UniProtKB-KW"/>
</dbReference>
<dbReference type="GO" id="GO:0046930">
    <property type="term" value="C:pore complex"/>
    <property type="evidence" value="ECO:0007669"/>
    <property type="project" value="UniProtKB-KW"/>
</dbReference>
<dbReference type="Proteomes" id="UP000320300">
    <property type="component" value="Unassembled WGS sequence"/>
</dbReference>
<dbReference type="Pfam" id="PF02563">
    <property type="entry name" value="Poly_export"/>
    <property type="match status" value="1"/>
</dbReference>
<sequence length="303" mass="33147">MDERNDPHENFYIKITKFATLFINPNRDLNQSLTMNTLNRSIILSKITVIFLVILLATSCVSSKKIAYFQDIQSVDQAKLENAAAFTEPTIQADDILSINVFTLNPQSGAIINQASSSPLLGGSANTAVAAQQITGFLVDKNGDIELALVGKIKVAGLTTYQARELVREKVGAIYKDPSVQLRFANFKVSVLGEVNSPSAYTLPNEKVTILDALSLAGDLTIFGKRENVLIVRDNNGKKEFARLNLNSSDIFNSPFYYLKQNDVVYVEPNKKKVSATNSAQLQTISVIASVLSVLVVAITQLK</sequence>
<keyword evidence="8" id="KW-0625">Polysaccharide transport</keyword>
<keyword evidence="13" id="KW-0998">Cell outer membrane</keyword>
<name>A0A521C8W0_9SPHI</name>
<organism evidence="18 19">
    <name type="scientific">Pedobacter westerhofensis</name>
    <dbReference type="NCBI Taxonomy" id="425512"/>
    <lineage>
        <taxon>Bacteria</taxon>
        <taxon>Pseudomonadati</taxon>
        <taxon>Bacteroidota</taxon>
        <taxon>Sphingobacteriia</taxon>
        <taxon>Sphingobacteriales</taxon>
        <taxon>Sphingobacteriaceae</taxon>
        <taxon>Pedobacter</taxon>
    </lineage>
</organism>
<evidence type="ECO:0000256" key="4">
    <source>
        <dbReference type="ARBA" id="ARBA00022452"/>
    </source>
</evidence>
<keyword evidence="12" id="KW-0564">Palmitate</keyword>
<feature type="domain" description="Polysaccharide export protein N-terminal" evidence="16">
    <location>
        <begin position="88"/>
        <end position="183"/>
    </location>
</feature>
<keyword evidence="9" id="KW-0406">Ion transport</keyword>
<evidence type="ECO:0000256" key="9">
    <source>
        <dbReference type="ARBA" id="ARBA00023065"/>
    </source>
</evidence>
<dbReference type="Pfam" id="PF22461">
    <property type="entry name" value="SLBB_2"/>
    <property type="match status" value="1"/>
</dbReference>
<evidence type="ECO:0000256" key="15">
    <source>
        <dbReference type="SAM" id="Phobius"/>
    </source>
</evidence>
<proteinExistence type="inferred from homology"/>
<evidence type="ECO:0000256" key="13">
    <source>
        <dbReference type="ARBA" id="ARBA00023237"/>
    </source>
</evidence>
<keyword evidence="15" id="KW-1133">Transmembrane helix</keyword>
<comment type="similarity">
    <text evidence="2">Belongs to the BexD/CtrA/VexA family.</text>
</comment>
<evidence type="ECO:0000259" key="17">
    <source>
        <dbReference type="Pfam" id="PF22461"/>
    </source>
</evidence>
<keyword evidence="19" id="KW-1185">Reference proteome</keyword>
<evidence type="ECO:0000256" key="8">
    <source>
        <dbReference type="ARBA" id="ARBA00023047"/>
    </source>
</evidence>
<dbReference type="EMBL" id="FXTN01000003">
    <property type="protein sequence ID" value="SMO55846.1"/>
    <property type="molecule type" value="Genomic_DNA"/>
</dbReference>
<keyword evidence="5" id="KW-0762">Sugar transport</keyword>
<feature type="transmembrane region" description="Helical" evidence="15">
    <location>
        <begin position="282"/>
        <end position="302"/>
    </location>
</feature>
<dbReference type="Gene3D" id="3.30.1950.10">
    <property type="entry name" value="wza like domain"/>
    <property type="match status" value="1"/>
</dbReference>
<keyword evidence="7" id="KW-0732">Signal</keyword>
<gene>
    <name evidence="18" type="ORF">SAMN06265348_103333</name>
</gene>
<dbReference type="GO" id="GO:0015159">
    <property type="term" value="F:polysaccharide transmembrane transporter activity"/>
    <property type="evidence" value="ECO:0007669"/>
    <property type="project" value="InterPro"/>
</dbReference>
<evidence type="ECO:0000256" key="5">
    <source>
        <dbReference type="ARBA" id="ARBA00022597"/>
    </source>
</evidence>
<keyword evidence="4" id="KW-1134">Transmembrane beta strand</keyword>
<dbReference type="InterPro" id="IPR049712">
    <property type="entry name" value="Poly_export"/>
</dbReference>
<evidence type="ECO:0000256" key="3">
    <source>
        <dbReference type="ARBA" id="ARBA00022448"/>
    </source>
</evidence>
<evidence type="ECO:0000259" key="16">
    <source>
        <dbReference type="Pfam" id="PF02563"/>
    </source>
</evidence>
<evidence type="ECO:0000313" key="18">
    <source>
        <dbReference type="EMBL" id="SMO55846.1"/>
    </source>
</evidence>
<dbReference type="GO" id="GO:0009279">
    <property type="term" value="C:cell outer membrane"/>
    <property type="evidence" value="ECO:0007669"/>
    <property type="project" value="UniProtKB-SubCell"/>
</dbReference>
<dbReference type="InterPro" id="IPR054765">
    <property type="entry name" value="SLBB_dom"/>
</dbReference>
<dbReference type="PANTHER" id="PTHR33619:SF3">
    <property type="entry name" value="POLYSACCHARIDE EXPORT PROTEIN GFCE-RELATED"/>
    <property type="match status" value="1"/>
</dbReference>
<feature type="domain" description="SLBB" evidence="17">
    <location>
        <begin position="188"/>
        <end position="267"/>
    </location>
</feature>
<dbReference type="GO" id="GO:0006811">
    <property type="term" value="P:monoatomic ion transport"/>
    <property type="evidence" value="ECO:0007669"/>
    <property type="project" value="UniProtKB-KW"/>
</dbReference>
<dbReference type="AlphaFoldDB" id="A0A521C8W0"/>
<dbReference type="RefSeq" id="WP_246101403.1">
    <property type="nucleotide sequence ID" value="NZ_CBCSJO010000004.1"/>
</dbReference>
<evidence type="ECO:0000256" key="11">
    <source>
        <dbReference type="ARBA" id="ARBA00023136"/>
    </source>
</evidence>
<evidence type="ECO:0000256" key="10">
    <source>
        <dbReference type="ARBA" id="ARBA00023114"/>
    </source>
</evidence>
<keyword evidence="6 15" id="KW-0812">Transmembrane</keyword>
<protein>
    <submittedName>
        <fullName evidence="18">Polysaccharide export outer membrane protein</fullName>
    </submittedName>
</protein>
<comment type="subcellular location">
    <subcellularLocation>
        <location evidence="1">Cell outer membrane</location>
        <topology evidence="1">Multi-pass membrane protein</topology>
    </subcellularLocation>
</comment>
<keyword evidence="14" id="KW-0449">Lipoprotein</keyword>
<dbReference type="PANTHER" id="PTHR33619">
    <property type="entry name" value="POLYSACCHARIDE EXPORT PROTEIN GFCE-RELATED"/>
    <property type="match status" value="1"/>
</dbReference>
<evidence type="ECO:0000256" key="14">
    <source>
        <dbReference type="ARBA" id="ARBA00023288"/>
    </source>
</evidence>
<evidence type="ECO:0000256" key="7">
    <source>
        <dbReference type="ARBA" id="ARBA00022729"/>
    </source>
</evidence>
<dbReference type="InterPro" id="IPR003715">
    <property type="entry name" value="Poly_export_N"/>
</dbReference>
<dbReference type="Gene3D" id="3.10.560.10">
    <property type="entry name" value="Outer membrane lipoprotein wza domain like"/>
    <property type="match status" value="2"/>
</dbReference>
<evidence type="ECO:0000256" key="2">
    <source>
        <dbReference type="ARBA" id="ARBA00009450"/>
    </source>
</evidence>
<evidence type="ECO:0000256" key="12">
    <source>
        <dbReference type="ARBA" id="ARBA00023139"/>
    </source>
</evidence>
<evidence type="ECO:0000256" key="6">
    <source>
        <dbReference type="ARBA" id="ARBA00022692"/>
    </source>
</evidence>